<evidence type="ECO:0000256" key="6">
    <source>
        <dbReference type="ARBA" id="ARBA00022679"/>
    </source>
</evidence>
<dbReference type="Gene3D" id="3.40.50.720">
    <property type="entry name" value="NAD(P)-binding Rossmann-like Domain"/>
    <property type="match status" value="1"/>
</dbReference>
<evidence type="ECO:0000259" key="11">
    <source>
        <dbReference type="PROSITE" id="PS52004"/>
    </source>
</evidence>
<dbReference type="SUPFAM" id="SSF56801">
    <property type="entry name" value="Acetyl-CoA synthetase-like"/>
    <property type="match status" value="1"/>
</dbReference>
<dbReference type="SMART" id="SM00825">
    <property type="entry name" value="PKS_KS"/>
    <property type="match status" value="3"/>
</dbReference>
<keyword evidence="4" id="KW-0963">Cytoplasm</keyword>
<dbReference type="InterPro" id="IPR042104">
    <property type="entry name" value="PKS_dehydratase_sf"/>
</dbReference>
<dbReference type="Gene3D" id="3.40.50.12780">
    <property type="entry name" value="N-terminal domain of ligase-like"/>
    <property type="match status" value="1"/>
</dbReference>
<evidence type="ECO:0000313" key="13">
    <source>
        <dbReference type="EMBL" id="MTI27448.1"/>
    </source>
</evidence>
<organism evidence="13 14">
    <name type="scientific">Fulvivirga kasyanovii</name>
    <dbReference type="NCBI Taxonomy" id="396812"/>
    <lineage>
        <taxon>Bacteria</taxon>
        <taxon>Pseudomonadati</taxon>
        <taxon>Bacteroidota</taxon>
        <taxon>Cytophagia</taxon>
        <taxon>Cytophagales</taxon>
        <taxon>Fulvivirgaceae</taxon>
        <taxon>Fulvivirga</taxon>
    </lineage>
</organism>
<dbReference type="InterPro" id="IPR000873">
    <property type="entry name" value="AMP-dep_synth/lig_dom"/>
</dbReference>
<name>A0ABW9RTX0_9BACT</name>
<dbReference type="Pfam" id="PF08659">
    <property type="entry name" value="KR"/>
    <property type="match status" value="1"/>
</dbReference>
<dbReference type="InterPro" id="IPR014031">
    <property type="entry name" value="Ketoacyl_synth_C"/>
</dbReference>
<dbReference type="PANTHER" id="PTHR43775">
    <property type="entry name" value="FATTY ACID SYNTHASE"/>
    <property type="match status" value="1"/>
</dbReference>
<dbReference type="InterPro" id="IPR049900">
    <property type="entry name" value="PKS_mFAS_DH"/>
</dbReference>
<dbReference type="Pfam" id="PF00501">
    <property type="entry name" value="AMP-binding"/>
    <property type="match status" value="1"/>
</dbReference>
<keyword evidence="5" id="KW-0597">Phosphoprotein</keyword>
<dbReference type="InterPro" id="IPR045851">
    <property type="entry name" value="AMP-bd_C_sf"/>
</dbReference>
<dbReference type="InterPro" id="IPR057326">
    <property type="entry name" value="KR_dom"/>
</dbReference>
<protein>
    <submittedName>
        <fullName evidence="13">Amino acid adenylation domain-containing protein</fullName>
    </submittedName>
</protein>
<dbReference type="InterPro" id="IPR010071">
    <property type="entry name" value="AA_adenyl_dom"/>
</dbReference>
<dbReference type="InterPro" id="IPR036736">
    <property type="entry name" value="ACP-like_sf"/>
</dbReference>
<keyword evidence="3" id="KW-0596">Phosphopantetheine</keyword>
<dbReference type="SUPFAM" id="SSF53901">
    <property type="entry name" value="Thiolase-like"/>
    <property type="match status" value="3"/>
</dbReference>
<dbReference type="InterPro" id="IPR042099">
    <property type="entry name" value="ANL_N_sf"/>
</dbReference>
<dbReference type="InterPro" id="IPR020807">
    <property type="entry name" value="PKS_DH"/>
</dbReference>
<dbReference type="Pfam" id="PF22336">
    <property type="entry name" value="RhiE-like_linker"/>
    <property type="match status" value="2"/>
</dbReference>
<evidence type="ECO:0000256" key="1">
    <source>
        <dbReference type="ARBA" id="ARBA00004496"/>
    </source>
</evidence>
<feature type="domain" description="Carrier" evidence="10">
    <location>
        <begin position="768"/>
        <end position="843"/>
    </location>
</feature>
<dbReference type="InterPro" id="IPR020806">
    <property type="entry name" value="PKS_PP-bd"/>
</dbReference>
<dbReference type="Pfam" id="PF22621">
    <property type="entry name" value="CurL-like_PKS_C"/>
    <property type="match status" value="1"/>
</dbReference>
<dbReference type="NCBIfam" id="TIGR01733">
    <property type="entry name" value="AA-adenyl-dom"/>
    <property type="match status" value="1"/>
</dbReference>
<evidence type="ECO:0000256" key="5">
    <source>
        <dbReference type="ARBA" id="ARBA00022553"/>
    </source>
</evidence>
<dbReference type="InterPro" id="IPR049552">
    <property type="entry name" value="PKS_DH_N"/>
</dbReference>
<dbReference type="Pfam" id="PF00550">
    <property type="entry name" value="PP-binding"/>
    <property type="match status" value="5"/>
</dbReference>
<dbReference type="Pfam" id="PF21394">
    <property type="entry name" value="Beta-ketacyl_N"/>
    <property type="match status" value="1"/>
</dbReference>
<dbReference type="InterPro" id="IPR054514">
    <property type="entry name" value="RhiE-like_linker"/>
</dbReference>
<comment type="caution">
    <text evidence="13">The sequence shown here is derived from an EMBL/GenBank/DDBJ whole genome shotgun (WGS) entry which is preliminary data.</text>
</comment>
<feature type="domain" description="Carrier" evidence="10">
    <location>
        <begin position="3138"/>
        <end position="3212"/>
    </location>
</feature>
<dbReference type="InterPro" id="IPR018201">
    <property type="entry name" value="Ketoacyl_synth_AS"/>
</dbReference>
<dbReference type="Gene3D" id="1.10.1240.100">
    <property type="match status" value="2"/>
</dbReference>
<dbReference type="Proteomes" id="UP000798808">
    <property type="component" value="Unassembled WGS sequence"/>
</dbReference>
<feature type="active site" description="Proton acceptor; for dehydratase activity" evidence="8">
    <location>
        <position position="2372"/>
    </location>
</feature>
<feature type="region of interest" description="N-terminal hotdog fold" evidence="8">
    <location>
        <begin position="2343"/>
        <end position="2461"/>
    </location>
</feature>
<keyword evidence="6" id="KW-0808">Transferase</keyword>
<feature type="region of interest" description="Disordered" evidence="9">
    <location>
        <begin position="1606"/>
        <end position="1629"/>
    </location>
</feature>
<dbReference type="InterPro" id="IPR020841">
    <property type="entry name" value="PKS_Beta-ketoAc_synthase_dom"/>
</dbReference>
<dbReference type="Pfam" id="PF00109">
    <property type="entry name" value="ketoacyl-synt"/>
    <property type="match status" value="3"/>
</dbReference>
<dbReference type="InterPro" id="IPR013968">
    <property type="entry name" value="PKS_KR"/>
</dbReference>
<dbReference type="SMART" id="SM00822">
    <property type="entry name" value="PKS_KR"/>
    <property type="match status" value="1"/>
</dbReference>
<dbReference type="InterPro" id="IPR032821">
    <property type="entry name" value="PKS_assoc"/>
</dbReference>
<comment type="pathway">
    <text evidence="2">Antibiotic biosynthesis.</text>
</comment>
<dbReference type="PROSITE" id="PS52019">
    <property type="entry name" value="PKS_MFAS_DH"/>
    <property type="match status" value="1"/>
</dbReference>
<dbReference type="Pfam" id="PF21089">
    <property type="entry name" value="PKS_DH_N"/>
    <property type="match status" value="1"/>
</dbReference>
<feature type="domain" description="Ketosynthase family 3 (KS3)" evidence="11">
    <location>
        <begin position="1636"/>
        <end position="2068"/>
    </location>
</feature>
<dbReference type="InterPro" id="IPR016039">
    <property type="entry name" value="Thiolase-like"/>
</dbReference>
<dbReference type="EMBL" id="SMLW01000628">
    <property type="protein sequence ID" value="MTI27448.1"/>
    <property type="molecule type" value="Genomic_DNA"/>
</dbReference>
<evidence type="ECO:0000313" key="14">
    <source>
        <dbReference type="Proteomes" id="UP000798808"/>
    </source>
</evidence>
<dbReference type="PROSITE" id="PS52004">
    <property type="entry name" value="KS3_2"/>
    <property type="match status" value="3"/>
</dbReference>
<dbReference type="InterPro" id="IPR014030">
    <property type="entry name" value="Ketoacyl_synth_N"/>
</dbReference>
<evidence type="ECO:0000256" key="4">
    <source>
        <dbReference type="ARBA" id="ARBA00022490"/>
    </source>
</evidence>
<dbReference type="PROSITE" id="PS50075">
    <property type="entry name" value="CARRIER"/>
    <property type="match status" value="3"/>
</dbReference>
<dbReference type="SMART" id="SM00826">
    <property type="entry name" value="PKS_DH"/>
    <property type="match status" value="1"/>
</dbReference>
<dbReference type="SMART" id="SM00823">
    <property type="entry name" value="PKS_PP"/>
    <property type="match status" value="4"/>
</dbReference>
<evidence type="ECO:0000256" key="7">
    <source>
        <dbReference type="ARBA" id="ARBA00022737"/>
    </source>
</evidence>
<feature type="domain" description="Ketosynthase family 3 (KS3)" evidence="11">
    <location>
        <begin position="902"/>
        <end position="1324"/>
    </location>
</feature>
<dbReference type="InterPro" id="IPR009081">
    <property type="entry name" value="PP-bd_ACP"/>
</dbReference>
<dbReference type="Pfam" id="PF13193">
    <property type="entry name" value="AMP-binding_C"/>
    <property type="match status" value="1"/>
</dbReference>
<dbReference type="Gene3D" id="3.10.129.110">
    <property type="entry name" value="Polyketide synthase dehydratase"/>
    <property type="match status" value="1"/>
</dbReference>
<feature type="domain" description="Ketosynthase family 3 (KS3)" evidence="11">
    <location>
        <begin position="3270"/>
        <end position="3698"/>
    </location>
</feature>
<keyword evidence="14" id="KW-1185">Reference proteome</keyword>
<dbReference type="Gene3D" id="3.30.70.3290">
    <property type="match status" value="1"/>
</dbReference>
<dbReference type="RefSeq" id="WP_155174449.1">
    <property type="nucleotide sequence ID" value="NZ_BAAAFL010000022.1"/>
</dbReference>
<dbReference type="Gene3D" id="1.10.1200.10">
    <property type="entry name" value="ACP-like"/>
    <property type="match status" value="4"/>
</dbReference>
<dbReference type="SUPFAM" id="SSF51735">
    <property type="entry name" value="NAD(P)-binding Rossmann-fold domains"/>
    <property type="match status" value="1"/>
</dbReference>
<comment type="subcellular location">
    <subcellularLocation>
        <location evidence="1">Cytoplasm</location>
    </subcellularLocation>
</comment>
<dbReference type="CDD" id="cd00833">
    <property type="entry name" value="PKS"/>
    <property type="match status" value="3"/>
</dbReference>
<evidence type="ECO:0000256" key="8">
    <source>
        <dbReference type="PROSITE-ProRule" id="PRU01363"/>
    </source>
</evidence>
<evidence type="ECO:0000256" key="2">
    <source>
        <dbReference type="ARBA" id="ARBA00004792"/>
    </source>
</evidence>
<dbReference type="InterPro" id="IPR006162">
    <property type="entry name" value="Ppantetheine_attach_site"/>
</dbReference>
<proteinExistence type="predicted"/>
<feature type="region of interest" description="C-terminal hotdog fold" evidence="8">
    <location>
        <begin position="2476"/>
        <end position="2622"/>
    </location>
</feature>
<feature type="region of interest" description="Disordered" evidence="9">
    <location>
        <begin position="3114"/>
        <end position="3136"/>
    </location>
</feature>
<accession>A0ABW9RTX0</accession>
<evidence type="ECO:0000259" key="12">
    <source>
        <dbReference type="PROSITE" id="PS52019"/>
    </source>
</evidence>
<dbReference type="CDD" id="cd05930">
    <property type="entry name" value="A_NRPS"/>
    <property type="match status" value="1"/>
</dbReference>
<dbReference type="PANTHER" id="PTHR43775:SF37">
    <property type="entry name" value="SI:DKEY-61P9.11"/>
    <property type="match status" value="1"/>
</dbReference>
<dbReference type="Pfam" id="PF02801">
    <property type="entry name" value="Ketoacyl-synt_C"/>
    <property type="match status" value="3"/>
</dbReference>
<feature type="compositionally biased region" description="Basic and acidic residues" evidence="9">
    <location>
        <begin position="3127"/>
        <end position="3136"/>
    </location>
</feature>
<dbReference type="Pfam" id="PF16197">
    <property type="entry name" value="KAsynt_C_assoc"/>
    <property type="match status" value="1"/>
</dbReference>
<evidence type="ECO:0000256" key="9">
    <source>
        <dbReference type="SAM" id="MobiDB-lite"/>
    </source>
</evidence>
<dbReference type="CDD" id="cd08953">
    <property type="entry name" value="KR_2_SDR_x"/>
    <property type="match status" value="1"/>
</dbReference>
<dbReference type="InterPro" id="IPR049490">
    <property type="entry name" value="C883_1060-like_KR_N"/>
</dbReference>
<feature type="active site" description="Proton donor; for dehydratase activity" evidence="8">
    <location>
        <position position="2537"/>
    </location>
</feature>
<dbReference type="InterPro" id="IPR025110">
    <property type="entry name" value="AMP-bd_C"/>
</dbReference>
<dbReference type="PROSITE" id="PS00455">
    <property type="entry name" value="AMP_BINDING"/>
    <property type="match status" value="1"/>
</dbReference>
<dbReference type="InterPro" id="IPR049551">
    <property type="entry name" value="PKS_DH_C"/>
</dbReference>
<dbReference type="PROSITE" id="PS00606">
    <property type="entry name" value="KS3_1"/>
    <property type="match status" value="2"/>
</dbReference>
<dbReference type="Gene3D" id="3.30.300.30">
    <property type="match status" value="1"/>
</dbReference>
<sequence length="3968" mass="441507">MAVEPRKELELSWEGSMSSIFSHLSVSSDQYNELDLHHFTLNASRTKKVKKLAESYNLSLPDCLRAAFHTFLYQFNEQRKICIYQHKGKSGKTLFDEVTPVEVEMTKATKFEDILVTGAKQYEEARKHTVKISDLDALNVDSTNTIGLAMLEKDLSKTDILKQCKKHMSESSLSLLGYEKDGVIDFYWVYNKGLFSQFLAASFADNWLQLLKSCLDYPMRSVLDQNMVTPALKKKILNDWKGTKQTYDDNRSVFERFTTQVKQNSTKTALIYHGQEDEVSTTTFAELSEQVDELARSLVSLGVRAGMRVVIYTPRSEQTFIGLLAILKLRAVYVPVDESYPVAQVRSIVADTHAKVLLTLEKHVNILNGMGVPVLCLDSEWTPFHVSVKEESEVAFNIDDEALILYTSGSTGKPKGVIHSQRQLINRFSWLWKEYPFNEDDIIVQRTMLNFLPSLWELLGGLLQGATTVILHNSVVKDPLRLSKAVFTHHVSFFSMVPSLLKVFLESDLPFKQHFGSVKLLITAGEPLTPALCNKFFEHLPEVTLLNDYGATEMNGVLYEEITYSSEATSQIRGFEPVPNIEAYILNSQGHLVSDGVPGELHIGGPSLAIGYLGQPELTAEKFIPNPFSKSNDSRIYKTGDMAYFTPEGKLIITGRKDRQVKIRGVRIELKGIEDILLEHHEVAQCVLGVEGSEGKSKSLVAYIKPEKDTKPSEEAFLKYLSSRLPDNYIPSRFQLVDEIPRTLNGKVDYSNLSKLSRDKSQPANTSIVQDSLMGVIHQIACDILEQDQVDITKRWYGVGFDSIKIVEFLNKLNSQLKQNISIGELYSHASIQELSAFLEAGDSSLSSLTYVPVPEENEVTFEDTDAVNVTVPVAAKESVPDVPETSEAVTHDTPEPKRVTESDIAIIGMSGRFPGADNLQDFWENLMNGVNSVTGYPKDRWGEQYNPIEDDGQNNKSATRGGFLNNVDCFEPSFFHISHLEAELMDPQQRLLLEESWKAIEDACYSEEALSGQTVGVFMGMRPGDYINIVNQSEYNKYGHALMGNDMAILAARIAYFLNLKGPALSLDTACSSSAVAIHMACKSILAGESDMALAGGVCVLSTPWLHEMSGKLGMLSPQGQCKPFDASADGIVPAEGVGVVVLKALNKALEDGDQIHGVIKASGINQDGKTNGIMAPNASSQETLIRSVYEKNKIDTSSINYIETHGTGTKLGDPIEIGALNNVFSKNSSNQSCTIGSVKANIGHPIASAGMAGLFKVLLAMKNSKMPPQINFELQNELLQLDKTPFRINTLGQDWTRSDKARRAALSSYGFSGTNAHMVIEDTPELPNSGPSALPAYLVCLSGKSNYALEQKVKDLLHWLETVGEGHALCNIACASTVGRSHFQYRIALVADTLEDLKNKLQNILNAAEHEDIISKLSNNEGHQAAQILESLSKYTIEKNNSAYTELLRNLGGAYVSGQKIEWHKLYNPKDGYRKISIPTYPFEHTRHWVDAGDKSIKAESAVSGPVALDNDSTQTKLEDWLKVKFSEVINTPAEILKAEEPMEHYGIESIMIQELNKMLEVEIGGISKTLFFECQTINEIAAYLLRYNEDAVLRKLELTEGNAMSGDEDAKPRNLVPQPGATTQMSDNDIGKLKQVAIVGMSGRYPKADTLDIFWENLKEGKDCVTEIPEDRWDYTSRFSTDTKEKGKIYGKWGGFIDDVDKFDSLFFNISPKEAELMDPQERLFLEMTWHALEDAGYTRTSFKNQKVGVYLGATWSEYKLLAMDKRQSEDEVYPNCSLASIPNRVSYWFNLKGPSLAIDTMCSSSLTALHYAHEAIRRGEIDYAIVGGVNLSLHPYKYHLLSNGQFLSTEGKCRSFGQGGDGYVPGEGVGVLVLTSQEQAESDNTNIHALIKGTALNHGGKTNGYTVPNPNEQEALIEQVLEESNVDPATISYIEAHGTGTSLGDPIEVKGLTRAFQKFTDKTNYCALGSVKSNIGHLEACAGMAGITKILLQMKHQTLVPSLHADILNENIDFAGSPFYVQKTKQKWTTQELPGGGQGMSAPRRAAISSFGAGGSNAHVILEEYVDIRTRPEQPADEEQLIVLSARNKAQLTESAKNLAAFLKSGRLNGKSVANDISDTIKRLFAEQIGVEVAMLNLDDNWDELDVDLISLMTFNREVSKRFDIHIDEQLIYQSTDLHTYLDAFLDKYGHLVKANSVVEASPYTLQNIAYTLQTGREALDERLAIVAESITSLTDSLTRFVNNQPDQKTYTGNPKKASSDVNRVTTQEITALADQKAHAKLASLWVNNTHWDWAYLHRSNTCEKVPLPLYPFRRERHWLPVSETPTANTFHAHVDNLHPLLHKNRSSFLAQCYETTFSGDEFYLEDHRVEMNGVKHKVFPAAAYLEMAYQAGSQSLESDALTLSNVVWEQPLIVEKEPVVSQCKLRQSDKGVLWTVTGERDIRFAQGQVRTSEMPVVTSPIDIAGYSNGKGTIYNQAEIYRTFMHNGMHYGKHFQSLEQINIQGNTSLAKVKIPETCLSTASEYVFHPSLLDGCFQTIIALMDHLEGSQTRYLPFSLKEMFVKKAIPHEFYVYTSLQAPAGSNRSRVFDIYILDNRGEVVMLLKQFTIKSIDIPGGKREQTTIMQPSETNLYFRQEWERQDLITHAQTGSSDKVLWVTNDNELCQQYRQLYPSHQVIVAGSSAEFKKVAPDFYTLNLADEDQIGELFQHLAGENINVTKVVCQVSEIDSKSRIELDTTLGESIYMLFLLTKGWVKHNASTKSRQFIYLYTTNDHYADAALKATGAFAKSMNLENRLINFKTLSVPADQVNTPQAAKWLNAEMQAGSDQGAEVAYTRGERYVHALKSFEPQLQTDSLWFREGGTYLITGGMGGLGLLLTRQLTATIPLNIVVSGRSGSTDAIQQVLNGIRKENVSIEYIPCDVSNEHSVKQLIHTIKNRFGQLDGVVHCAGVMKSAFIQNKSLDEVSGIIAPKVHGTCYLDKYTANEPLDFFILYSTIGAAIGSAGQCDYTYANNFMDHFVSHRELLRQKGNRSGKSLSVNWHLWENGGMQVNEGTRQLFEQTFGMYALSDQDGLQALYTGLNTTANNFVVVKGDLHKIKKVLKLEKSPSGDLNGTASPHSHNGAERKGKDGRKSLESVLTLMVSEILKIDISDIEPDTGIDEYGFESVSFTEFANKINEKYELDLMPSIFFEHSTLASLADYLMEEYPQVAPRDEKDLAREEEIVFNHVDSSNRIDPQPVQHEESKPAYNGFYADEKETPDTDGPEPIAIVGVDLKMPGADTLNDLWQLLEEGKDVITEIPEERWNAKAQDSAGYSRWGGFMNNIYAFDAPFFSISPAEARYMDPQQRLLLQSVWKAIEDAGYKASEWAGKDVGVFVGVATSDYDHMLRADCKEGDFQATTGNSHAILTNRISYFFDFRGPSEPVNTACSSSLVALHRGVEALRSKTCEMCMVSGVNIILDPSSHVAFGAAGVLSETGKVRALDKDADGYVRSEGVGTVMLKPLSKAIADNDHIYATIRGTHVNHGGRVNSVTTPNPNAQASLVVSAMRKANIDPLTVDYMELQGIGLTLADSIEFNGLNKAFKTLYQDYQYNNPPVNYCGIGAVKTNLGHMEAAAGMAGLFKVLLAMRHNKLVRNANFTQLNPQIKIEGSPFYVLNENRAWTKPDDQNNAPRRAGISTFGFGGVNAHVVLEQYTSAQAEAPEGNPMLFVLSAKNKDRILAYVKDTIQFLKDADDISMPDFLYTLQVGREEMQERLAMVVSSKDQLINLLESYVKGDVQAENEIFSGNTKQLRKTSYLLEGDEGQEYLHLLLSRRNYEKLAQFWVQGEKIDWKKLYEGKEMRRVSAPVYPFQNTPYHFNDSVYTEPEHTIPSAEEEQTNGLSEETEQLIGMVAKLLGVPPGEVPVDEPLDLMGLDSMKAVKLLSLIEEYFDVRVSMKALFGHTTVQQLVKIIQENQVEAVVPV</sequence>
<evidence type="ECO:0000259" key="10">
    <source>
        <dbReference type="PROSITE" id="PS50075"/>
    </source>
</evidence>
<feature type="domain" description="PKS/mFAS DH" evidence="12">
    <location>
        <begin position="2343"/>
        <end position="2622"/>
    </location>
</feature>
<reference evidence="13 14" key="1">
    <citation type="submission" date="2019-02" db="EMBL/GenBank/DDBJ databases">
        <authorList>
            <person name="Goldberg S.R."/>
            <person name="Haltli B.A."/>
            <person name="Correa H."/>
            <person name="Russell K.G."/>
        </authorList>
    </citation>
    <scope>NUCLEOTIDE SEQUENCE [LARGE SCALE GENOMIC DNA]</scope>
    <source>
        <strain evidence="13 14">JCM 16186</strain>
    </source>
</reference>
<dbReference type="InterPro" id="IPR036291">
    <property type="entry name" value="NAD(P)-bd_dom_sf"/>
</dbReference>
<dbReference type="SUPFAM" id="SSF47336">
    <property type="entry name" value="ACP-like"/>
    <property type="match status" value="5"/>
</dbReference>
<dbReference type="PROSITE" id="PS00012">
    <property type="entry name" value="PHOSPHOPANTETHEINE"/>
    <property type="match status" value="1"/>
</dbReference>
<dbReference type="InterPro" id="IPR020845">
    <property type="entry name" value="AMP-binding_CS"/>
</dbReference>
<feature type="compositionally biased region" description="Polar residues" evidence="9">
    <location>
        <begin position="3115"/>
        <end position="3125"/>
    </location>
</feature>
<feature type="domain" description="Carrier" evidence="10">
    <location>
        <begin position="3887"/>
        <end position="3961"/>
    </location>
</feature>
<dbReference type="InterPro" id="IPR050091">
    <property type="entry name" value="PKS_NRPS_Biosynth_Enz"/>
</dbReference>
<evidence type="ECO:0000256" key="3">
    <source>
        <dbReference type="ARBA" id="ARBA00022450"/>
    </source>
</evidence>
<dbReference type="SMART" id="SM01294">
    <property type="entry name" value="PKS_PP_betabranch"/>
    <property type="match status" value="1"/>
</dbReference>
<dbReference type="Pfam" id="PF14765">
    <property type="entry name" value="PS-DH"/>
    <property type="match status" value="1"/>
</dbReference>
<gene>
    <name evidence="13" type="ORF">E1163_21005</name>
</gene>
<dbReference type="Gene3D" id="3.40.47.10">
    <property type="match status" value="3"/>
</dbReference>
<keyword evidence="7" id="KW-0677">Repeat</keyword>
<dbReference type="Gene3D" id="3.30.559.30">
    <property type="entry name" value="Nonribosomal peptide synthetase, condensation domain"/>
    <property type="match status" value="1"/>
</dbReference>
<dbReference type="SUPFAM" id="SSF52777">
    <property type="entry name" value="CoA-dependent acyltransferases"/>
    <property type="match status" value="1"/>
</dbReference>